<evidence type="ECO:0000313" key="4">
    <source>
        <dbReference type="Proteomes" id="UP000053593"/>
    </source>
</evidence>
<keyword evidence="2" id="KW-1133">Transmembrane helix</keyword>
<feature type="compositionally biased region" description="Polar residues" evidence="1">
    <location>
        <begin position="35"/>
        <end position="57"/>
    </location>
</feature>
<proteinExistence type="predicted"/>
<feature type="region of interest" description="Disordered" evidence="1">
    <location>
        <begin position="20"/>
        <end position="57"/>
    </location>
</feature>
<name>A0A0D0C0I8_9AGAR</name>
<organism evidence="3 4">
    <name type="scientific">Collybiopsis luxurians FD-317 M1</name>
    <dbReference type="NCBI Taxonomy" id="944289"/>
    <lineage>
        <taxon>Eukaryota</taxon>
        <taxon>Fungi</taxon>
        <taxon>Dikarya</taxon>
        <taxon>Basidiomycota</taxon>
        <taxon>Agaricomycotina</taxon>
        <taxon>Agaricomycetes</taxon>
        <taxon>Agaricomycetidae</taxon>
        <taxon>Agaricales</taxon>
        <taxon>Marasmiineae</taxon>
        <taxon>Omphalotaceae</taxon>
        <taxon>Collybiopsis</taxon>
        <taxon>Collybiopsis luxurians</taxon>
    </lineage>
</organism>
<keyword evidence="2" id="KW-0812">Transmembrane</keyword>
<evidence type="ECO:0000256" key="2">
    <source>
        <dbReference type="SAM" id="Phobius"/>
    </source>
</evidence>
<feature type="transmembrane region" description="Helical" evidence="2">
    <location>
        <begin position="102"/>
        <end position="122"/>
    </location>
</feature>
<dbReference type="AlphaFoldDB" id="A0A0D0C0I8"/>
<evidence type="ECO:0000313" key="3">
    <source>
        <dbReference type="EMBL" id="KIK55849.1"/>
    </source>
</evidence>
<accession>A0A0D0C0I8</accession>
<keyword evidence="4" id="KW-1185">Reference proteome</keyword>
<protein>
    <submittedName>
        <fullName evidence="3">Uncharacterized protein</fullName>
    </submittedName>
</protein>
<dbReference type="Proteomes" id="UP000053593">
    <property type="component" value="Unassembled WGS sequence"/>
</dbReference>
<dbReference type="HOGENOM" id="CLU_2015536_0_0_1"/>
<sequence>MSRSPGFSLQLLRRKSSYMPVSMSDKTECSPDELNVSSNSEQNWQEQRRNGSTSEVQNAVLDSRDMDYIDQPDSTYNFKAIQQRWKRMKRDLQSHLPTGRRLGAWMAIVQASAVLLMNVVILI</sequence>
<keyword evidence="2" id="KW-0472">Membrane</keyword>
<reference evidence="3 4" key="1">
    <citation type="submission" date="2014-04" db="EMBL/GenBank/DDBJ databases">
        <title>Evolutionary Origins and Diversification of the Mycorrhizal Mutualists.</title>
        <authorList>
            <consortium name="DOE Joint Genome Institute"/>
            <consortium name="Mycorrhizal Genomics Consortium"/>
            <person name="Kohler A."/>
            <person name="Kuo A."/>
            <person name="Nagy L.G."/>
            <person name="Floudas D."/>
            <person name="Copeland A."/>
            <person name="Barry K.W."/>
            <person name="Cichocki N."/>
            <person name="Veneault-Fourrey C."/>
            <person name="LaButti K."/>
            <person name="Lindquist E.A."/>
            <person name="Lipzen A."/>
            <person name="Lundell T."/>
            <person name="Morin E."/>
            <person name="Murat C."/>
            <person name="Riley R."/>
            <person name="Ohm R."/>
            <person name="Sun H."/>
            <person name="Tunlid A."/>
            <person name="Henrissat B."/>
            <person name="Grigoriev I.V."/>
            <person name="Hibbett D.S."/>
            <person name="Martin F."/>
        </authorList>
    </citation>
    <scope>NUCLEOTIDE SEQUENCE [LARGE SCALE GENOMIC DNA]</scope>
    <source>
        <strain evidence="3 4">FD-317 M1</strain>
    </source>
</reference>
<evidence type="ECO:0000256" key="1">
    <source>
        <dbReference type="SAM" id="MobiDB-lite"/>
    </source>
</evidence>
<dbReference type="EMBL" id="KN834802">
    <property type="protein sequence ID" value="KIK55849.1"/>
    <property type="molecule type" value="Genomic_DNA"/>
</dbReference>
<gene>
    <name evidence="3" type="ORF">GYMLUDRAFT_248263</name>
</gene>